<evidence type="ECO:0000256" key="1">
    <source>
        <dbReference type="ARBA" id="ARBA00004651"/>
    </source>
</evidence>
<dbReference type="InterPro" id="IPR036259">
    <property type="entry name" value="MFS_trans_sf"/>
</dbReference>
<keyword evidence="6 8" id="KW-0472">Membrane</keyword>
<feature type="transmembrane region" description="Helical" evidence="8">
    <location>
        <begin position="408"/>
        <end position="428"/>
    </location>
</feature>
<accession>A0AAC9PTE8</accession>
<gene>
    <name evidence="10" type="ORF">UA74_22880</name>
</gene>
<feature type="transmembrane region" description="Helical" evidence="8">
    <location>
        <begin position="168"/>
        <end position="192"/>
    </location>
</feature>
<comment type="subcellular location">
    <subcellularLocation>
        <location evidence="1">Cell membrane</location>
        <topology evidence="1">Multi-pass membrane protein</topology>
    </subcellularLocation>
</comment>
<feature type="transmembrane region" description="Helical" evidence="8">
    <location>
        <begin position="84"/>
        <end position="103"/>
    </location>
</feature>
<feature type="transmembrane region" description="Helical" evidence="8">
    <location>
        <begin position="271"/>
        <end position="295"/>
    </location>
</feature>
<dbReference type="Gene3D" id="1.20.1250.20">
    <property type="entry name" value="MFS general substrate transporter like domains"/>
    <property type="match status" value="1"/>
</dbReference>
<feature type="transmembrane region" description="Helical" evidence="8">
    <location>
        <begin position="361"/>
        <end position="387"/>
    </location>
</feature>
<evidence type="ECO:0000313" key="10">
    <source>
        <dbReference type="EMBL" id="APU16594.1"/>
    </source>
</evidence>
<feature type="transmembrane region" description="Helical" evidence="8">
    <location>
        <begin position="21"/>
        <end position="42"/>
    </location>
</feature>
<dbReference type="InterPro" id="IPR011701">
    <property type="entry name" value="MFS"/>
</dbReference>
<feature type="transmembrane region" description="Helical" evidence="8">
    <location>
        <begin position="204"/>
        <end position="227"/>
    </location>
</feature>
<evidence type="ECO:0000256" key="7">
    <source>
        <dbReference type="SAM" id="MobiDB-lite"/>
    </source>
</evidence>
<dbReference type="GO" id="GO:0022857">
    <property type="term" value="F:transmembrane transporter activity"/>
    <property type="evidence" value="ECO:0007669"/>
    <property type="project" value="InterPro"/>
</dbReference>
<evidence type="ECO:0000256" key="5">
    <source>
        <dbReference type="ARBA" id="ARBA00022989"/>
    </source>
</evidence>
<dbReference type="InterPro" id="IPR020846">
    <property type="entry name" value="MFS_dom"/>
</dbReference>
<dbReference type="KEGG" id="acad:UA74_22880"/>
<evidence type="ECO:0000256" key="4">
    <source>
        <dbReference type="ARBA" id="ARBA00022692"/>
    </source>
</evidence>
<evidence type="ECO:0000256" key="2">
    <source>
        <dbReference type="ARBA" id="ARBA00022448"/>
    </source>
</evidence>
<feature type="transmembrane region" description="Helical" evidence="8">
    <location>
        <begin position="54"/>
        <end position="72"/>
    </location>
</feature>
<reference evidence="11" key="1">
    <citation type="submission" date="2016-06" db="EMBL/GenBank/DDBJ databases">
        <title>Complete genome sequence of Actinoalloteichus fjordicus DSM 46855 (=ADI127-17), type strain of the new species Actinoalloteichus fjordicus.</title>
        <authorList>
            <person name="Ruckert C."/>
            <person name="Nouioui I."/>
            <person name="Willmese J."/>
            <person name="van Wezel G."/>
            <person name="Klenk H.-P."/>
            <person name="Kalinowski J."/>
            <person name="Zotchev S.B."/>
        </authorList>
    </citation>
    <scope>NUCLEOTIDE SEQUENCE [LARGE SCALE GENOMIC DNA]</scope>
    <source>
        <strain evidence="11">ADI127-7</strain>
    </source>
</reference>
<feature type="transmembrane region" description="Helical" evidence="8">
    <location>
        <begin position="109"/>
        <end position="130"/>
    </location>
</feature>
<evidence type="ECO:0000256" key="6">
    <source>
        <dbReference type="ARBA" id="ARBA00023136"/>
    </source>
</evidence>
<feature type="transmembrane region" description="Helical" evidence="8">
    <location>
        <begin position="476"/>
        <end position="496"/>
    </location>
</feature>
<proteinExistence type="predicted"/>
<dbReference type="SUPFAM" id="SSF103473">
    <property type="entry name" value="MFS general substrate transporter"/>
    <property type="match status" value="1"/>
</dbReference>
<dbReference type="Proteomes" id="UP000185511">
    <property type="component" value="Chromosome"/>
</dbReference>
<dbReference type="Pfam" id="PF07690">
    <property type="entry name" value="MFS_1"/>
    <property type="match status" value="1"/>
</dbReference>
<feature type="transmembrane region" description="Helical" evidence="8">
    <location>
        <begin position="307"/>
        <end position="328"/>
    </location>
</feature>
<evidence type="ECO:0000313" key="11">
    <source>
        <dbReference type="Proteomes" id="UP000185511"/>
    </source>
</evidence>
<protein>
    <submittedName>
        <fullName evidence="10">Sugar phosphate permease</fullName>
    </submittedName>
</protein>
<feature type="transmembrane region" description="Helical" evidence="8">
    <location>
        <begin position="142"/>
        <end position="162"/>
    </location>
</feature>
<evidence type="ECO:0000256" key="3">
    <source>
        <dbReference type="ARBA" id="ARBA00022475"/>
    </source>
</evidence>
<organism evidence="10 11">
    <name type="scientific">Actinoalloteichus fjordicus</name>
    <dbReference type="NCBI Taxonomy" id="1612552"/>
    <lineage>
        <taxon>Bacteria</taxon>
        <taxon>Bacillati</taxon>
        <taxon>Actinomycetota</taxon>
        <taxon>Actinomycetes</taxon>
        <taxon>Pseudonocardiales</taxon>
        <taxon>Pseudonocardiaceae</taxon>
        <taxon>Actinoalloteichus</taxon>
    </lineage>
</organism>
<feature type="domain" description="Major facilitator superfamily (MFS) profile" evidence="9">
    <location>
        <begin position="18"/>
        <end position="498"/>
    </location>
</feature>
<keyword evidence="4 8" id="KW-0812">Transmembrane</keyword>
<dbReference type="AlphaFoldDB" id="A0AAC9PTE8"/>
<keyword evidence="2" id="KW-0813">Transport</keyword>
<feature type="transmembrane region" description="Helical" evidence="8">
    <location>
        <begin position="335"/>
        <end position="355"/>
    </location>
</feature>
<dbReference type="Gene3D" id="1.20.1720.10">
    <property type="entry name" value="Multidrug resistance protein D"/>
    <property type="match status" value="1"/>
</dbReference>
<keyword evidence="11" id="KW-1185">Reference proteome</keyword>
<evidence type="ECO:0000256" key="8">
    <source>
        <dbReference type="SAM" id="Phobius"/>
    </source>
</evidence>
<dbReference type="PANTHER" id="PTHR42718:SF47">
    <property type="entry name" value="METHYL VIOLOGEN RESISTANCE PROTEIN SMVA"/>
    <property type="match status" value="1"/>
</dbReference>
<dbReference type="PROSITE" id="PS50850">
    <property type="entry name" value="MFS"/>
    <property type="match status" value="1"/>
</dbReference>
<keyword evidence="3" id="KW-1003">Cell membrane</keyword>
<dbReference type="PANTHER" id="PTHR42718">
    <property type="entry name" value="MAJOR FACILITATOR SUPERFAMILY MULTIDRUG TRANSPORTER MFSC"/>
    <property type="match status" value="1"/>
</dbReference>
<dbReference type="GO" id="GO:0005886">
    <property type="term" value="C:plasma membrane"/>
    <property type="evidence" value="ECO:0007669"/>
    <property type="project" value="UniProtKB-SubCell"/>
</dbReference>
<feature type="region of interest" description="Disordered" evidence="7">
    <location>
        <begin position="502"/>
        <end position="523"/>
    </location>
</feature>
<dbReference type="RefSeq" id="WP_075742111.1">
    <property type="nucleotide sequence ID" value="NZ_CP016076.1"/>
</dbReference>
<keyword evidence="5 8" id="KW-1133">Transmembrane helix</keyword>
<dbReference type="CDD" id="cd17321">
    <property type="entry name" value="MFS_MMR_MDR_like"/>
    <property type="match status" value="1"/>
</dbReference>
<sequence>MASSTPTPVRATARTWWALPFLLLPALLTSMDISILFVASPAITEALDPTATQWLWMMDVYGFVMAGLLITMGSLGDRIGRKRLLLIGSVLFGAASVGIVFSSTPEQLIAARALLGVGAATLAPSTLSLIRSMFTDPRQRQAAVGAWTVAFTGGAVAGPIVGGVLLEYFWWGSVFLINIPVMLVLLLTVPFLIEESRNPDAQGFDIPGAATSLIAIVSLVFAVKHLVEYGMDPLAGAALALGLVFLTVFLWRQRRARYPLVDLTLFRSAPFSAAACANGVVSFSAAGLGLLAFTFLQTVHGLSPLNAALWALPTFVGTLLGATLAAVLAAHVRPAVLLAAGLLIGAAGFALVGVIEPGTTLVLFISGYAVLTFGIGIVGTLANSLILTTAPPERAGAAAGISETSNELGAALGIAVLGTVSTAVYRAAMDSSAVETTRAAEETVAGALVEAGARGEPVASELLAVAFAAYTDSVNAAGLGGAVVLVLVAGFVAVALRRVPASNGDDGTERAEAAEVEAATPAR</sequence>
<evidence type="ECO:0000259" key="9">
    <source>
        <dbReference type="PROSITE" id="PS50850"/>
    </source>
</evidence>
<name>A0AAC9PTE8_9PSEU</name>
<dbReference type="EMBL" id="CP016076">
    <property type="protein sequence ID" value="APU16594.1"/>
    <property type="molecule type" value="Genomic_DNA"/>
</dbReference>
<feature type="transmembrane region" description="Helical" evidence="8">
    <location>
        <begin position="233"/>
        <end position="251"/>
    </location>
</feature>